<evidence type="ECO:0000313" key="4">
    <source>
        <dbReference type="EMBL" id="SFD60208.1"/>
    </source>
</evidence>
<dbReference type="InterPro" id="IPR011990">
    <property type="entry name" value="TPR-like_helical_dom_sf"/>
</dbReference>
<evidence type="ECO:0000259" key="3">
    <source>
        <dbReference type="Pfam" id="PF24125"/>
    </source>
</evidence>
<evidence type="ECO:0000313" key="5">
    <source>
        <dbReference type="Proteomes" id="UP000198611"/>
    </source>
</evidence>
<name>A0A1I1TSK4_9GAMM</name>
<keyword evidence="5" id="KW-1185">Reference proteome</keyword>
<feature type="chain" id="PRO_5011761542" evidence="2">
    <location>
        <begin position="26"/>
        <end position="357"/>
    </location>
</feature>
<dbReference type="InterPro" id="IPR056203">
    <property type="entry name" value="Cds6_C"/>
</dbReference>
<evidence type="ECO:0000256" key="1">
    <source>
        <dbReference type="SAM" id="MobiDB-lite"/>
    </source>
</evidence>
<organism evidence="4 5">
    <name type="scientific">Thiohalospira halophila DSM 15071</name>
    <dbReference type="NCBI Taxonomy" id="1123397"/>
    <lineage>
        <taxon>Bacteria</taxon>
        <taxon>Pseudomonadati</taxon>
        <taxon>Pseudomonadota</taxon>
        <taxon>Gammaproteobacteria</taxon>
        <taxon>Thiohalospirales</taxon>
        <taxon>Thiohalospiraceae</taxon>
        <taxon>Thiohalospira</taxon>
    </lineage>
</organism>
<dbReference type="Proteomes" id="UP000198611">
    <property type="component" value="Unassembled WGS sequence"/>
</dbReference>
<evidence type="ECO:0000256" key="2">
    <source>
        <dbReference type="SAM" id="SignalP"/>
    </source>
</evidence>
<feature type="domain" description="Cds6 C-terminal" evidence="3">
    <location>
        <begin position="246"/>
        <end position="349"/>
    </location>
</feature>
<dbReference type="EMBL" id="FOMJ01000006">
    <property type="protein sequence ID" value="SFD60208.1"/>
    <property type="molecule type" value="Genomic_DNA"/>
</dbReference>
<protein>
    <submittedName>
        <fullName evidence="4">Tetratricopeptide repeat-containing protein</fullName>
    </submittedName>
</protein>
<dbReference type="OrthoDB" id="5959200at2"/>
<feature type="signal peptide" evidence="2">
    <location>
        <begin position="1"/>
        <end position="25"/>
    </location>
</feature>
<dbReference type="InterPro" id="IPR032710">
    <property type="entry name" value="NTF2-like_dom_sf"/>
</dbReference>
<dbReference type="RefSeq" id="WP_093428581.1">
    <property type="nucleotide sequence ID" value="NZ_FOMJ01000006.1"/>
</dbReference>
<feature type="compositionally biased region" description="Low complexity" evidence="1">
    <location>
        <begin position="218"/>
        <end position="228"/>
    </location>
</feature>
<keyword evidence="2" id="KW-0732">Signal</keyword>
<dbReference type="Pfam" id="PF14559">
    <property type="entry name" value="TPR_19"/>
    <property type="match status" value="1"/>
</dbReference>
<reference evidence="4 5" key="1">
    <citation type="submission" date="2016-10" db="EMBL/GenBank/DDBJ databases">
        <authorList>
            <person name="de Groot N.N."/>
        </authorList>
    </citation>
    <scope>NUCLEOTIDE SEQUENCE [LARGE SCALE GENOMIC DNA]</scope>
    <source>
        <strain evidence="4 5">HL3</strain>
    </source>
</reference>
<dbReference type="Pfam" id="PF24125">
    <property type="entry name" value="Cds6_C"/>
    <property type="match status" value="1"/>
</dbReference>
<dbReference type="AlphaFoldDB" id="A0A1I1TSK4"/>
<dbReference type="Gene3D" id="1.25.40.10">
    <property type="entry name" value="Tetratricopeptide repeat domain"/>
    <property type="match status" value="1"/>
</dbReference>
<dbReference type="SUPFAM" id="SSF54427">
    <property type="entry name" value="NTF2-like"/>
    <property type="match status" value="1"/>
</dbReference>
<dbReference type="STRING" id="1123397.SAMN05660831_01955"/>
<feature type="compositionally biased region" description="Low complexity" evidence="1">
    <location>
        <begin position="197"/>
        <end position="210"/>
    </location>
</feature>
<sequence>MDRPLRTYSLAGLLALLLGASPAVAVAEPPLDLESVKETLQQGDLEAARERVESILAEQPDHPGARFVRARILAREGDEEGAIERLEALVADHPEMPEPYNNLAVLLARQGKLESARDALEKGLATSKVYSTLYENLSTVYVEMARRSYAHALQLDPEEEREEPGLRELAALEEPRRGRVSLMASVEDKDDADADAGSEAAEPADPQPAEDAADEEGAAAADEGGSARSENEALQVRADEAVTRAVTRRLHDWASAWSEQAVAEYVAAYAADYSPEGLNREEWEEQRRRRIQRPEWIQVELDRIEVWDTGPDTATAIVRQHYDADSYADVTLKSLQMVLEEGRWVISNEQTLKVLER</sequence>
<accession>A0A1I1TSK4</accession>
<gene>
    <name evidence="4" type="ORF">SAMN05660831_01955</name>
</gene>
<proteinExistence type="predicted"/>
<dbReference type="SUPFAM" id="SSF48452">
    <property type="entry name" value="TPR-like"/>
    <property type="match status" value="1"/>
</dbReference>
<feature type="region of interest" description="Disordered" evidence="1">
    <location>
        <begin position="188"/>
        <end position="236"/>
    </location>
</feature>